<dbReference type="Pfam" id="PF03564">
    <property type="entry name" value="DUF1759"/>
    <property type="match status" value="1"/>
</dbReference>
<evidence type="ECO:0000313" key="2">
    <source>
        <dbReference type="Proteomes" id="UP000299102"/>
    </source>
</evidence>
<reference evidence="1 2" key="1">
    <citation type="journal article" date="2019" name="Commun. Biol.">
        <title>The bagworm genome reveals a unique fibroin gene that provides high tensile strength.</title>
        <authorList>
            <person name="Kono N."/>
            <person name="Nakamura H."/>
            <person name="Ohtoshi R."/>
            <person name="Tomita M."/>
            <person name="Numata K."/>
            <person name="Arakawa K."/>
        </authorList>
    </citation>
    <scope>NUCLEOTIDE SEQUENCE [LARGE SCALE GENOMIC DNA]</scope>
</reference>
<organism evidence="1 2">
    <name type="scientific">Eumeta variegata</name>
    <name type="common">Bagworm moth</name>
    <name type="synonym">Eumeta japonica</name>
    <dbReference type="NCBI Taxonomy" id="151549"/>
    <lineage>
        <taxon>Eukaryota</taxon>
        <taxon>Metazoa</taxon>
        <taxon>Ecdysozoa</taxon>
        <taxon>Arthropoda</taxon>
        <taxon>Hexapoda</taxon>
        <taxon>Insecta</taxon>
        <taxon>Pterygota</taxon>
        <taxon>Neoptera</taxon>
        <taxon>Endopterygota</taxon>
        <taxon>Lepidoptera</taxon>
        <taxon>Glossata</taxon>
        <taxon>Ditrysia</taxon>
        <taxon>Tineoidea</taxon>
        <taxon>Psychidae</taxon>
        <taxon>Oiketicinae</taxon>
        <taxon>Eumeta</taxon>
    </lineage>
</organism>
<name>A0A4C1W4A2_EUMVA</name>
<evidence type="ECO:0000313" key="1">
    <source>
        <dbReference type="EMBL" id="GBP44935.1"/>
    </source>
</evidence>
<sequence>MASEIAEAARVERPQMTLKYLCELLTFNGSHNGWLAFKSVYIDTASSFSKVNNTVRLRKALKGKAKDTVTHLLIANAEPSEIIRASETRFGRPDSIVLAELDRLKNILQPTDSLDIVCSQIA</sequence>
<protein>
    <submittedName>
        <fullName evidence="1">Uncharacterized protein</fullName>
    </submittedName>
</protein>
<keyword evidence="2" id="KW-1185">Reference proteome</keyword>
<dbReference type="Proteomes" id="UP000299102">
    <property type="component" value="Unassembled WGS sequence"/>
</dbReference>
<proteinExistence type="predicted"/>
<accession>A0A4C1W4A2</accession>
<dbReference type="OrthoDB" id="10066767at2759"/>
<dbReference type="EMBL" id="BGZK01000461">
    <property type="protein sequence ID" value="GBP44935.1"/>
    <property type="molecule type" value="Genomic_DNA"/>
</dbReference>
<dbReference type="AlphaFoldDB" id="A0A4C1W4A2"/>
<gene>
    <name evidence="1" type="ORF">EVAR_84426_1</name>
</gene>
<dbReference type="InterPro" id="IPR005312">
    <property type="entry name" value="DUF1759"/>
</dbReference>
<comment type="caution">
    <text evidence="1">The sequence shown here is derived from an EMBL/GenBank/DDBJ whole genome shotgun (WGS) entry which is preliminary data.</text>
</comment>